<dbReference type="SUPFAM" id="SSF117289">
    <property type="entry name" value="Nucleoporin domain"/>
    <property type="match status" value="1"/>
</dbReference>
<protein>
    <recommendedName>
        <fullName evidence="6">Angio-associated migratory cell protein</fullName>
    </recommendedName>
</protein>
<dbReference type="SMART" id="SM00320">
    <property type="entry name" value="WD40"/>
    <property type="match status" value="2"/>
</dbReference>
<evidence type="ECO:0000256" key="2">
    <source>
        <dbReference type="ARBA" id="ARBA00022737"/>
    </source>
</evidence>
<feature type="repeat" description="WD" evidence="3">
    <location>
        <begin position="115"/>
        <end position="147"/>
    </location>
</feature>
<evidence type="ECO:0000256" key="3">
    <source>
        <dbReference type="PROSITE-ProRule" id="PRU00221"/>
    </source>
</evidence>
<evidence type="ECO:0008006" key="6">
    <source>
        <dbReference type="Google" id="ProtNLM"/>
    </source>
</evidence>
<dbReference type="PROSITE" id="PS50082">
    <property type="entry name" value="WD_REPEATS_2"/>
    <property type="match status" value="2"/>
</dbReference>
<keyword evidence="1 3" id="KW-0853">WD repeat</keyword>
<dbReference type="AlphaFoldDB" id="A0AAN9AHI5"/>
<organism evidence="4 5">
    <name type="scientific">Halocaridina rubra</name>
    <name type="common">Hawaiian red shrimp</name>
    <dbReference type="NCBI Taxonomy" id="373956"/>
    <lineage>
        <taxon>Eukaryota</taxon>
        <taxon>Metazoa</taxon>
        <taxon>Ecdysozoa</taxon>
        <taxon>Arthropoda</taxon>
        <taxon>Crustacea</taxon>
        <taxon>Multicrustacea</taxon>
        <taxon>Malacostraca</taxon>
        <taxon>Eumalacostraca</taxon>
        <taxon>Eucarida</taxon>
        <taxon>Decapoda</taxon>
        <taxon>Pleocyemata</taxon>
        <taxon>Caridea</taxon>
        <taxon>Atyoidea</taxon>
        <taxon>Atyidae</taxon>
        <taxon>Halocaridina</taxon>
    </lineage>
</organism>
<sequence>KFGVSVTAEARSCLCDIWPTIQRDQESLFVMSSFGQPWLSWHHGSHVLLAGTNEGDMWMWLVPQGNARTFPSYGMPSQCGAFFPDGKRAISGYEDGSVRVFDLKSGELKHQFSDGLSHSALVTSISVHQDNTLAISGSADGTAKLYNTISGKMNCCEDTT</sequence>
<keyword evidence="2" id="KW-0677">Repeat</keyword>
<feature type="non-terminal residue" evidence="4">
    <location>
        <position position="1"/>
    </location>
</feature>
<reference evidence="4 5" key="1">
    <citation type="submission" date="2023-11" db="EMBL/GenBank/DDBJ databases">
        <title>Halocaridina rubra genome assembly.</title>
        <authorList>
            <person name="Smith C."/>
        </authorList>
    </citation>
    <scope>NUCLEOTIDE SEQUENCE [LARGE SCALE GENOMIC DNA]</scope>
    <source>
        <strain evidence="4">EP-1</strain>
        <tissue evidence="4">Whole</tissue>
    </source>
</reference>
<evidence type="ECO:0000256" key="1">
    <source>
        <dbReference type="ARBA" id="ARBA00022574"/>
    </source>
</evidence>
<dbReference type="InterPro" id="IPR015943">
    <property type="entry name" value="WD40/YVTN_repeat-like_dom_sf"/>
</dbReference>
<dbReference type="PANTHER" id="PTHR19857:SF8">
    <property type="entry name" value="ANGIO-ASSOCIATED MIGRATORY CELL PROTEIN"/>
    <property type="match status" value="1"/>
</dbReference>
<dbReference type="InterPro" id="IPR051179">
    <property type="entry name" value="WD_repeat_multifunction"/>
</dbReference>
<keyword evidence="5" id="KW-1185">Reference proteome</keyword>
<evidence type="ECO:0000313" key="5">
    <source>
        <dbReference type="Proteomes" id="UP001381693"/>
    </source>
</evidence>
<dbReference type="Gene3D" id="2.130.10.10">
    <property type="entry name" value="YVTN repeat-like/Quinoprotein amine dehydrogenase"/>
    <property type="match status" value="1"/>
</dbReference>
<feature type="repeat" description="WD" evidence="3">
    <location>
        <begin position="81"/>
        <end position="111"/>
    </location>
</feature>
<accession>A0AAN9AHI5</accession>
<dbReference type="EMBL" id="JAXCGZ010000044">
    <property type="protein sequence ID" value="KAK7086924.1"/>
    <property type="molecule type" value="Genomic_DNA"/>
</dbReference>
<comment type="caution">
    <text evidence="4">The sequence shown here is derived from an EMBL/GenBank/DDBJ whole genome shotgun (WGS) entry which is preliminary data.</text>
</comment>
<dbReference type="PANTHER" id="PTHR19857">
    <property type="entry name" value="MITOCHONDRIAL DIVISION PROTEIN 1-RELATED"/>
    <property type="match status" value="1"/>
</dbReference>
<gene>
    <name evidence="4" type="ORF">SK128_000696</name>
</gene>
<proteinExistence type="predicted"/>
<dbReference type="Proteomes" id="UP001381693">
    <property type="component" value="Unassembled WGS sequence"/>
</dbReference>
<dbReference type="InterPro" id="IPR001680">
    <property type="entry name" value="WD40_rpt"/>
</dbReference>
<dbReference type="Pfam" id="PF00400">
    <property type="entry name" value="WD40"/>
    <property type="match status" value="2"/>
</dbReference>
<name>A0AAN9AHI5_HALRR</name>
<evidence type="ECO:0000313" key="4">
    <source>
        <dbReference type="EMBL" id="KAK7086924.1"/>
    </source>
</evidence>